<feature type="chain" id="PRO_5045463017" description="Zinc ribbon domain-containing protein" evidence="2">
    <location>
        <begin position="23"/>
        <end position="144"/>
    </location>
</feature>
<keyword evidence="2" id="KW-0732">Signal</keyword>
<keyword evidence="1" id="KW-1133">Transmembrane helix</keyword>
<evidence type="ECO:0000256" key="1">
    <source>
        <dbReference type="SAM" id="Phobius"/>
    </source>
</evidence>
<proteinExistence type="predicted"/>
<organism evidence="3 4">
    <name type="scientific">Geomonas oryzisoli</name>
    <dbReference type="NCBI Taxonomy" id="2847992"/>
    <lineage>
        <taxon>Bacteria</taxon>
        <taxon>Pseudomonadati</taxon>
        <taxon>Thermodesulfobacteriota</taxon>
        <taxon>Desulfuromonadia</taxon>
        <taxon>Geobacterales</taxon>
        <taxon>Geobacteraceae</taxon>
        <taxon>Geomonas</taxon>
    </lineage>
</organism>
<evidence type="ECO:0000313" key="4">
    <source>
        <dbReference type="Proteomes" id="UP000683557"/>
    </source>
</evidence>
<accession>A0ABX8J8A4</accession>
<evidence type="ECO:0008006" key="5">
    <source>
        <dbReference type="Google" id="ProtNLM"/>
    </source>
</evidence>
<reference evidence="3 4" key="1">
    <citation type="submission" date="2021-06" db="EMBL/GenBank/DDBJ databases">
        <title>Gemonas diversity in paddy soil.</title>
        <authorList>
            <person name="Liu G."/>
        </authorList>
    </citation>
    <scope>NUCLEOTIDE SEQUENCE [LARGE SCALE GENOMIC DNA]</scope>
    <source>
        <strain evidence="3 4">RG10</strain>
    </source>
</reference>
<evidence type="ECO:0000313" key="3">
    <source>
        <dbReference type="EMBL" id="QWV94673.1"/>
    </source>
</evidence>
<keyword evidence="4" id="KW-1185">Reference proteome</keyword>
<feature type="signal peptide" evidence="2">
    <location>
        <begin position="1"/>
        <end position="22"/>
    </location>
</feature>
<dbReference type="RefSeq" id="WP_216801400.1">
    <property type="nucleotide sequence ID" value="NZ_CP076723.1"/>
</dbReference>
<feature type="transmembrane region" description="Helical" evidence="1">
    <location>
        <begin position="32"/>
        <end position="49"/>
    </location>
</feature>
<dbReference type="EMBL" id="CP076723">
    <property type="protein sequence ID" value="QWV94673.1"/>
    <property type="molecule type" value="Genomic_DNA"/>
</dbReference>
<dbReference type="Proteomes" id="UP000683557">
    <property type="component" value="Chromosome"/>
</dbReference>
<protein>
    <recommendedName>
        <fullName evidence="5">Zinc ribbon domain-containing protein</fullName>
    </recommendedName>
</protein>
<keyword evidence="1" id="KW-0472">Membrane</keyword>
<name>A0ABX8J8A4_9BACT</name>
<sequence>MSILKRMSLSASILTFAVPAYAGFGDDSGNFGATLLIFAGLFILFMLLIREVNCWYWKINQRIELMEQSLSIQKDIRSMLRNLQEVPSTVDTMSSVAEADEIEARKQRVRGLKDRNVCPSCFKDYSKYILTCESCGIQLEQSAS</sequence>
<evidence type="ECO:0000256" key="2">
    <source>
        <dbReference type="SAM" id="SignalP"/>
    </source>
</evidence>
<keyword evidence="1" id="KW-0812">Transmembrane</keyword>
<gene>
    <name evidence="3" type="ORF">KP004_05700</name>
</gene>